<proteinExistence type="predicted"/>
<feature type="region of interest" description="Disordered" evidence="2">
    <location>
        <begin position="179"/>
        <end position="225"/>
    </location>
</feature>
<dbReference type="RefSeq" id="XP_046008556.1">
    <property type="nucleotide sequence ID" value="XM_046161171.1"/>
</dbReference>
<reference evidence="3" key="1">
    <citation type="journal article" date="2021" name="Nat. Commun.">
        <title>Genetic determinants of endophytism in the Arabidopsis root mycobiome.</title>
        <authorList>
            <person name="Mesny F."/>
            <person name="Miyauchi S."/>
            <person name="Thiergart T."/>
            <person name="Pickel B."/>
            <person name="Atanasova L."/>
            <person name="Karlsson M."/>
            <person name="Huettel B."/>
            <person name="Barry K.W."/>
            <person name="Haridas S."/>
            <person name="Chen C."/>
            <person name="Bauer D."/>
            <person name="Andreopoulos W."/>
            <person name="Pangilinan J."/>
            <person name="LaButti K."/>
            <person name="Riley R."/>
            <person name="Lipzen A."/>
            <person name="Clum A."/>
            <person name="Drula E."/>
            <person name="Henrissat B."/>
            <person name="Kohler A."/>
            <person name="Grigoriev I.V."/>
            <person name="Martin F.M."/>
            <person name="Hacquard S."/>
        </authorList>
    </citation>
    <scope>NUCLEOTIDE SEQUENCE</scope>
    <source>
        <strain evidence="3">MPI-CAGE-CH-0230</strain>
    </source>
</reference>
<feature type="compositionally biased region" description="Basic and acidic residues" evidence="2">
    <location>
        <begin position="7"/>
        <end position="16"/>
    </location>
</feature>
<evidence type="ECO:0000256" key="1">
    <source>
        <dbReference type="SAM" id="Coils"/>
    </source>
</evidence>
<keyword evidence="4" id="KW-1185">Reference proteome</keyword>
<dbReference type="AlphaFoldDB" id="A0A9P8XY80"/>
<feature type="compositionally biased region" description="Acidic residues" evidence="2">
    <location>
        <begin position="195"/>
        <end position="208"/>
    </location>
</feature>
<organism evidence="3 4">
    <name type="scientific">Microdochium trichocladiopsis</name>
    <dbReference type="NCBI Taxonomy" id="1682393"/>
    <lineage>
        <taxon>Eukaryota</taxon>
        <taxon>Fungi</taxon>
        <taxon>Dikarya</taxon>
        <taxon>Ascomycota</taxon>
        <taxon>Pezizomycotina</taxon>
        <taxon>Sordariomycetes</taxon>
        <taxon>Xylariomycetidae</taxon>
        <taxon>Xylariales</taxon>
        <taxon>Microdochiaceae</taxon>
        <taxon>Microdochium</taxon>
    </lineage>
</organism>
<dbReference type="GeneID" id="70190717"/>
<evidence type="ECO:0000313" key="3">
    <source>
        <dbReference type="EMBL" id="KAH7025008.1"/>
    </source>
</evidence>
<dbReference type="Proteomes" id="UP000756346">
    <property type="component" value="Unassembled WGS sequence"/>
</dbReference>
<feature type="region of interest" description="Disordered" evidence="2">
    <location>
        <begin position="1"/>
        <end position="93"/>
    </location>
</feature>
<feature type="compositionally biased region" description="Basic residues" evidence="2">
    <location>
        <begin position="22"/>
        <end position="39"/>
    </location>
</feature>
<dbReference type="EMBL" id="JAGTJQ010000009">
    <property type="protein sequence ID" value="KAH7025008.1"/>
    <property type="molecule type" value="Genomic_DNA"/>
</dbReference>
<comment type="caution">
    <text evidence="3">The sequence shown here is derived from an EMBL/GenBank/DDBJ whole genome shotgun (WGS) entry which is preliminary data.</text>
</comment>
<keyword evidence="1" id="KW-0175">Coiled coil</keyword>
<gene>
    <name evidence="3" type="ORF">B0I36DRAFT_387397</name>
</gene>
<accession>A0A9P8XY80</accession>
<sequence>MQNNESPRPRHEDAMTKLKSLREHRRRHKRAARAHRQLMRTHQPQNHHAHPDPQQGGRDGPHTGGGAEPGPAQPSRAHMPSVQQDAGSVLPRGSVASPALAALDDSAWTFDGLGSETAPVSGKTLQLTPPQPLPVFPTPLRPIAQSLGATYSDHQRLERRIKQLEQQLATRVRDFTGGLRHDEAVDSGSGNGSDSIDESDESTDDDDGAAAPGGEREVAGFTSIPGLLGAVSTVPSVVRERQDYPVPRTLNTNPPLSSAGVLVRAGQSAF</sequence>
<protein>
    <submittedName>
        <fullName evidence="3">Uncharacterized protein</fullName>
    </submittedName>
</protein>
<evidence type="ECO:0000313" key="4">
    <source>
        <dbReference type="Proteomes" id="UP000756346"/>
    </source>
</evidence>
<name>A0A9P8XY80_9PEZI</name>
<evidence type="ECO:0000256" key="2">
    <source>
        <dbReference type="SAM" id="MobiDB-lite"/>
    </source>
</evidence>
<feature type="coiled-coil region" evidence="1">
    <location>
        <begin position="147"/>
        <end position="174"/>
    </location>
</feature>